<keyword evidence="1" id="KW-0732">Signal</keyword>
<name>A0ABZ0Z0I8_9GAMM</name>
<dbReference type="InterPro" id="IPR050361">
    <property type="entry name" value="MPP/UQCRC_Complex"/>
</dbReference>
<dbReference type="SUPFAM" id="SSF63411">
    <property type="entry name" value="LuxS/MPP-like metallohydrolase"/>
    <property type="match status" value="2"/>
</dbReference>
<evidence type="ECO:0000256" key="1">
    <source>
        <dbReference type="SAM" id="SignalP"/>
    </source>
</evidence>
<dbReference type="Proteomes" id="UP001327459">
    <property type="component" value="Chromosome"/>
</dbReference>
<reference evidence="4 5" key="1">
    <citation type="submission" date="2023-11" db="EMBL/GenBank/DDBJ databases">
        <title>MicrobeMod: A computational toolkit for identifying prokaryotic methylation and restriction-modification with nanopore sequencing.</title>
        <authorList>
            <person name="Crits-Christoph A."/>
            <person name="Kang S.C."/>
            <person name="Lee H."/>
            <person name="Ostrov N."/>
        </authorList>
    </citation>
    <scope>NUCLEOTIDE SEQUENCE [LARGE SCALE GENOMIC DNA]</scope>
    <source>
        <strain evidence="4 5">ATCC 49870</strain>
    </source>
</reference>
<gene>
    <name evidence="4" type="ORF">SR882_05130</name>
</gene>
<dbReference type="EMBL" id="CP140153">
    <property type="protein sequence ID" value="WQH17289.1"/>
    <property type="molecule type" value="Genomic_DNA"/>
</dbReference>
<dbReference type="InterPro" id="IPR007863">
    <property type="entry name" value="Peptidase_M16_C"/>
</dbReference>
<dbReference type="Pfam" id="PF05193">
    <property type="entry name" value="Peptidase_M16_C"/>
    <property type="match status" value="1"/>
</dbReference>
<dbReference type="InterPro" id="IPR011765">
    <property type="entry name" value="Pept_M16_N"/>
</dbReference>
<proteinExistence type="predicted"/>
<evidence type="ECO:0000313" key="4">
    <source>
        <dbReference type="EMBL" id="WQH17289.1"/>
    </source>
</evidence>
<evidence type="ECO:0000259" key="2">
    <source>
        <dbReference type="Pfam" id="PF00675"/>
    </source>
</evidence>
<evidence type="ECO:0000313" key="5">
    <source>
        <dbReference type="Proteomes" id="UP001327459"/>
    </source>
</evidence>
<feature type="domain" description="Peptidase M16 N-terminal" evidence="2">
    <location>
        <begin position="54"/>
        <end position="192"/>
    </location>
</feature>
<feature type="signal peptide" evidence="1">
    <location>
        <begin position="1"/>
        <end position="27"/>
    </location>
</feature>
<dbReference type="InterPro" id="IPR011249">
    <property type="entry name" value="Metalloenz_LuxS/M16"/>
</dbReference>
<feature type="domain" description="Peptidase M16 C-terminal" evidence="3">
    <location>
        <begin position="198"/>
        <end position="373"/>
    </location>
</feature>
<dbReference type="RefSeq" id="WP_322522261.1">
    <property type="nucleotide sequence ID" value="NZ_CP140153.1"/>
</dbReference>
<keyword evidence="5" id="KW-1185">Reference proteome</keyword>
<feature type="chain" id="PRO_5046488477" evidence="1">
    <location>
        <begin position="28"/>
        <end position="453"/>
    </location>
</feature>
<evidence type="ECO:0000259" key="3">
    <source>
        <dbReference type="Pfam" id="PF05193"/>
    </source>
</evidence>
<sequence length="453" mass="49352">MSTDARNRIWPAILALGVLLLSATARAEPLLALQTWQTDNGAEVLFYPTDSLPMVDARVIFDAGSARDPEGRGGTASLTASLLEEGTTKRDAKAIADGFARVGAEFSASANLESTAVRLRSLTETDWLWPAVELMAEVIAQPAFEDGDIQRERARQLRGIQSRQQSPQAVASDALRKAAFGDHPYAHPTDGTRESVESIDPSDVRAFHQQWFVAANATVVIVGDLDIEQARRLADTLTGGLPTGESAPILPEVPPLQKSDTVRIDFPSEQSTVLVALDGIARKHEDYLPLYVGNHMLGGSGFASRLMSELREKRGLAYSTYSYLMPLRAGGRLVMGIQTRNDQVDTALTLMNEELSRFIDEGPTSEELADSQANIVGGFPMRLNSNGKIIEQIGALAFLDLPLDYFDDYTDRIEAVTAEEIRQAFDRHVEPQKRMVVIVGPTAEKTGVDEGAD</sequence>
<protein>
    <submittedName>
        <fullName evidence="4">Pitrilysin family protein</fullName>
    </submittedName>
</protein>
<dbReference type="Pfam" id="PF00675">
    <property type="entry name" value="Peptidase_M16"/>
    <property type="match status" value="1"/>
</dbReference>
<organism evidence="4 5">
    <name type="scientific">Guyparkeria halophila</name>
    <dbReference type="NCBI Taxonomy" id="47960"/>
    <lineage>
        <taxon>Bacteria</taxon>
        <taxon>Pseudomonadati</taxon>
        <taxon>Pseudomonadota</taxon>
        <taxon>Gammaproteobacteria</taxon>
        <taxon>Chromatiales</taxon>
        <taxon>Thioalkalibacteraceae</taxon>
        <taxon>Guyparkeria</taxon>
    </lineage>
</organism>
<dbReference type="PANTHER" id="PTHR11851">
    <property type="entry name" value="METALLOPROTEASE"/>
    <property type="match status" value="1"/>
</dbReference>
<dbReference type="PANTHER" id="PTHR11851:SF224">
    <property type="entry name" value="PROCESSING PROTEASE"/>
    <property type="match status" value="1"/>
</dbReference>
<accession>A0ABZ0Z0I8</accession>
<dbReference type="Gene3D" id="3.30.830.10">
    <property type="entry name" value="Metalloenzyme, LuxS/M16 peptidase-like"/>
    <property type="match status" value="2"/>
</dbReference>